<feature type="region of interest" description="Disordered" evidence="1">
    <location>
        <begin position="50"/>
        <end position="72"/>
    </location>
</feature>
<organism evidence="2 3">
    <name type="scientific">Setaria digitata</name>
    <dbReference type="NCBI Taxonomy" id="48799"/>
    <lineage>
        <taxon>Eukaryota</taxon>
        <taxon>Metazoa</taxon>
        <taxon>Ecdysozoa</taxon>
        <taxon>Nematoda</taxon>
        <taxon>Chromadorea</taxon>
        <taxon>Rhabditida</taxon>
        <taxon>Spirurina</taxon>
        <taxon>Spiruromorpha</taxon>
        <taxon>Filarioidea</taxon>
        <taxon>Setariidae</taxon>
        <taxon>Setaria</taxon>
    </lineage>
</organism>
<feature type="compositionally biased region" description="Polar residues" evidence="1">
    <location>
        <begin position="56"/>
        <end position="71"/>
    </location>
</feature>
<evidence type="ECO:0000256" key="1">
    <source>
        <dbReference type="SAM" id="MobiDB-lite"/>
    </source>
</evidence>
<reference evidence="3" key="1">
    <citation type="submission" date="2022-11" db="UniProtKB">
        <authorList>
            <consortium name="WormBaseParasite"/>
        </authorList>
    </citation>
    <scope>IDENTIFICATION</scope>
</reference>
<evidence type="ECO:0000313" key="2">
    <source>
        <dbReference type="Proteomes" id="UP000887581"/>
    </source>
</evidence>
<dbReference type="AlphaFoldDB" id="A0A915PR69"/>
<protein>
    <submittedName>
        <fullName evidence="3">Uncharacterized protein</fullName>
    </submittedName>
</protein>
<name>A0A915PR69_9BILA</name>
<sequence>MHKGFLIQMLFTIGSRWFKTKKQANEVSSMVEMAKNSVISIIDSVITESHEERVRANQNSSGQKTPQQSPTVLALNENVRNRVGNVEFQSAEEDEPAIERMPRASSIDHLLPADPDSDPNNILTGFGENLEENFMAED</sequence>
<evidence type="ECO:0000313" key="3">
    <source>
        <dbReference type="WBParaSite" id="sdigi.contig34.g2397.t1"/>
    </source>
</evidence>
<keyword evidence="2" id="KW-1185">Reference proteome</keyword>
<dbReference type="Proteomes" id="UP000887581">
    <property type="component" value="Unplaced"/>
</dbReference>
<proteinExistence type="predicted"/>
<dbReference type="WBParaSite" id="sdigi.contig34.g2397.t1">
    <property type="protein sequence ID" value="sdigi.contig34.g2397.t1"/>
    <property type="gene ID" value="sdigi.contig34.g2397"/>
</dbReference>
<accession>A0A915PR69</accession>